<feature type="transmembrane region" description="Helical" evidence="9">
    <location>
        <begin position="685"/>
        <end position="702"/>
    </location>
</feature>
<evidence type="ECO:0000256" key="9">
    <source>
        <dbReference type="SAM" id="Phobius"/>
    </source>
</evidence>
<reference evidence="10 11" key="1">
    <citation type="submission" date="2018-03" db="EMBL/GenBank/DDBJ databases">
        <title>Genomic Encyclopedia of Type Strains, Phase III (KMG-III): the genomes of soil and plant-associated and newly described type strains.</title>
        <authorList>
            <person name="Whitman W."/>
        </authorList>
    </citation>
    <scope>NUCLEOTIDE SEQUENCE [LARGE SCALE GENOMIC DNA]</scope>
    <source>
        <strain evidence="10 11">CGMCC 4.7125</strain>
    </source>
</reference>
<dbReference type="Gene3D" id="1.10.3470.10">
    <property type="entry name" value="ABC transporter involved in vitamin B12 uptake, BtuC"/>
    <property type="match status" value="2"/>
</dbReference>
<dbReference type="EMBL" id="PVNH01000015">
    <property type="protein sequence ID" value="PRX43479.1"/>
    <property type="molecule type" value="Genomic_DNA"/>
</dbReference>
<feature type="transmembrane region" description="Helical" evidence="9">
    <location>
        <begin position="217"/>
        <end position="238"/>
    </location>
</feature>
<feature type="region of interest" description="Disordered" evidence="8">
    <location>
        <begin position="1"/>
        <end position="22"/>
    </location>
</feature>
<feature type="transmembrane region" description="Helical" evidence="9">
    <location>
        <begin position="83"/>
        <end position="100"/>
    </location>
</feature>
<dbReference type="AlphaFoldDB" id="A0A2T0LKP5"/>
<keyword evidence="11" id="KW-1185">Reference proteome</keyword>
<evidence type="ECO:0000256" key="1">
    <source>
        <dbReference type="ARBA" id="ARBA00004651"/>
    </source>
</evidence>
<keyword evidence="3" id="KW-0813">Transport</keyword>
<feature type="transmembrane region" description="Helical" evidence="9">
    <location>
        <begin position="341"/>
        <end position="363"/>
    </location>
</feature>
<dbReference type="RefSeq" id="WP_106182510.1">
    <property type="nucleotide sequence ID" value="NZ_PVNH01000015.1"/>
</dbReference>
<dbReference type="PANTHER" id="PTHR30472:SF37">
    <property type="entry name" value="FE(3+) DICITRATE TRANSPORT SYSTEM PERMEASE PROTEIN FECD-RELATED"/>
    <property type="match status" value="1"/>
</dbReference>
<feature type="transmembrane region" description="Helical" evidence="9">
    <location>
        <begin position="120"/>
        <end position="142"/>
    </location>
</feature>
<dbReference type="InterPro" id="IPR000522">
    <property type="entry name" value="ABC_transptr_permease_BtuC"/>
</dbReference>
<evidence type="ECO:0000313" key="10">
    <source>
        <dbReference type="EMBL" id="PRX43479.1"/>
    </source>
</evidence>
<protein>
    <submittedName>
        <fullName evidence="10">Iron complex transport system permease protein</fullName>
    </submittedName>
</protein>
<feature type="transmembrane region" description="Helical" evidence="9">
    <location>
        <begin position="26"/>
        <end position="47"/>
    </location>
</feature>
<dbReference type="Pfam" id="PF01032">
    <property type="entry name" value="FecCD"/>
    <property type="match status" value="2"/>
</dbReference>
<feature type="transmembrane region" description="Helical" evidence="9">
    <location>
        <begin position="566"/>
        <end position="587"/>
    </location>
</feature>
<comment type="caution">
    <text evidence="10">The sequence shown here is derived from an EMBL/GenBank/DDBJ whole genome shotgun (WGS) entry which is preliminary data.</text>
</comment>
<comment type="similarity">
    <text evidence="2">Belongs to the binding-protein-dependent transport system permease family. FecCD subfamily.</text>
</comment>
<keyword evidence="7 9" id="KW-0472">Membrane</keyword>
<feature type="transmembrane region" description="Helical" evidence="9">
    <location>
        <begin position="493"/>
        <end position="513"/>
    </location>
</feature>
<dbReference type="FunFam" id="1.10.3470.10:FF:000001">
    <property type="entry name" value="Vitamin B12 ABC transporter permease BtuC"/>
    <property type="match status" value="1"/>
</dbReference>
<dbReference type="GO" id="GO:0033214">
    <property type="term" value="P:siderophore-iron import into cell"/>
    <property type="evidence" value="ECO:0007669"/>
    <property type="project" value="TreeGrafter"/>
</dbReference>
<sequence length="710" mass="71162">MSSTATAEAPGSSDPDLRPAPPERPVPAALALLAAGLAVVALSAVHLTQGTSAVGALDLLRIAFGGDDQDAARVLVASRLPRLLAGVAVGVALGIAGAVLQSLARNPLASPDTLAINAGAHLAVVLSAAFGFSLAAGVPFLGGMATLSVAFFGGLAAAGLVLLLSAGGASGPTRLILAGAAIALALNALTMLFLVLKEQETVGLFAWGSGSLVQIDLTAVTQTAPVIALAVAACFLLGHRLDILALGDDTASVLGVPVRRTRLAATLLAVLLATSAVTLAGPIGFVGLCAPAIVRLLGSRIPRLHRHRLLFPLAGLTGVVVVLAADVAVRAALGGQAGVDIPTGVVTTIAGALLLVWLARGYRGSGPARQRPAAHAGTVRGGRAVALVLVALSALVVAALAAGMLLGDTGVLTGDIVNWMRERTGPALTFVLDQRYPRVLAALLAGAALAVAGAAVQAVCRNPLAEPGLLGITAGAGVGAVALITLVPLAGAWTLSAVAGGCAVLTFAAVYGLAWRAGLDSDRLVLIGIGVWMGGNALITFLIVAFDPWNTAKALTWLSGSTYGRTPAHLLPVAVALVVLVPVIALAHRELDVLALDDDTPRVLGIRLERTRLVVLGAAALLTATAVAAVGVIGFVGLVAPHMARALVGGRHSRVIPVAALLGALLISLADTLGRTVIAPAQIPAGLLTAMVGTPYFVWLLWRTRAAAAR</sequence>
<evidence type="ECO:0000256" key="2">
    <source>
        <dbReference type="ARBA" id="ARBA00007935"/>
    </source>
</evidence>
<dbReference type="GO" id="GO:0022857">
    <property type="term" value="F:transmembrane transporter activity"/>
    <property type="evidence" value="ECO:0007669"/>
    <property type="project" value="InterPro"/>
</dbReference>
<accession>A0A2T0LKP5</accession>
<dbReference type="SUPFAM" id="SSF81345">
    <property type="entry name" value="ABC transporter involved in vitamin B12 uptake, BtuC"/>
    <property type="match status" value="2"/>
</dbReference>
<feature type="transmembrane region" description="Helical" evidence="9">
    <location>
        <begin position="468"/>
        <end position="487"/>
    </location>
</feature>
<feature type="transmembrane region" description="Helical" evidence="9">
    <location>
        <begin position="309"/>
        <end position="329"/>
    </location>
</feature>
<evidence type="ECO:0000256" key="8">
    <source>
        <dbReference type="SAM" id="MobiDB-lite"/>
    </source>
</evidence>
<comment type="subcellular location">
    <subcellularLocation>
        <location evidence="1">Cell membrane</location>
        <topology evidence="1">Multi-pass membrane protein</topology>
    </subcellularLocation>
</comment>
<evidence type="ECO:0000313" key="11">
    <source>
        <dbReference type="Proteomes" id="UP000238362"/>
    </source>
</evidence>
<dbReference type="PANTHER" id="PTHR30472">
    <property type="entry name" value="FERRIC ENTEROBACTIN TRANSPORT SYSTEM PERMEASE PROTEIN"/>
    <property type="match status" value="1"/>
</dbReference>
<feature type="transmembrane region" description="Helical" evidence="9">
    <location>
        <begin position="384"/>
        <end position="406"/>
    </location>
</feature>
<feature type="transmembrane region" description="Helical" evidence="9">
    <location>
        <begin position="436"/>
        <end position="456"/>
    </location>
</feature>
<evidence type="ECO:0000256" key="6">
    <source>
        <dbReference type="ARBA" id="ARBA00022989"/>
    </source>
</evidence>
<feature type="transmembrane region" description="Helical" evidence="9">
    <location>
        <begin position="264"/>
        <end position="297"/>
    </location>
</feature>
<evidence type="ECO:0000256" key="5">
    <source>
        <dbReference type="ARBA" id="ARBA00022692"/>
    </source>
</evidence>
<keyword evidence="6 9" id="KW-1133">Transmembrane helix</keyword>
<dbReference type="InterPro" id="IPR037294">
    <property type="entry name" value="ABC_BtuC-like"/>
</dbReference>
<dbReference type="NCBIfam" id="NF007867">
    <property type="entry name" value="PRK10577.1-3"/>
    <property type="match status" value="1"/>
</dbReference>
<feature type="transmembrane region" description="Helical" evidence="9">
    <location>
        <begin position="613"/>
        <end position="635"/>
    </location>
</feature>
<gene>
    <name evidence="10" type="ORF">B0I33_11597</name>
</gene>
<dbReference type="OrthoDB" id="9782305at2"/>
<evidence type="ECO:0000256" key="3">
    <source>
        <dbReference type="ARBA" id="ARBA00022448"/>
    </source>
</evidence>
<feature type="transmembrane region" description="Helical" evidence="9">
    <location>
        <begin position="175"/>
        <end position="196"/>
    </location>
</feature>
<dbReference type="CDD" id="cd06550">
    <property type="entry name" value="TM_ABC_iron-siderophores_like"/>
    <property type="match status" value="2"/>
</dbReference>
<dbReference type="Proteomes" id="UP000238362">
    <property type="component" value="Unassembled WGS sequence"/>
</dbReference>
<dbReference type="GO" id="GO:0005886">
    <property type="term" value="C:plasma membrane"/>
    <property type="evidence" value="ECO:0007669"/>
    <property type="project" value="UniProtKB-SubCell"/>
</dbReference>
<keyword evidence="4" id="KW-1003">Cell membrane</keyword>
<proteinExistence type="inferred from homology"/>
<keyword evidence="5 9" id="KW-0812">Transmembrane</keyword>
<feature type="transmembrane region" description="Helical" evidence="9">
    <location>
        <begin position="525"/>
        <end position="546"/>
    </location>
</feature>
<organism evidence="10 11">
    <name type="scientific">Prauserella shujinwangii</name>
    <dbReference type="NCBI Taxonomy" id="1453103"/>
    <lineage>
        <taxon>Bacteria</taxon>
        <taxon>Bacillati</taxon>
        <taxon>Actinomycetota</taxon>
        <taxon>Actinomycetes</taxon>
        <taxon>Pseudonocardiales</taxon>
        <taxon>Pseudonocardiaceae</taxon>
        <taxon>Prauserella</taxon>
    </lineage>
</organism>
<evidence type="ECO:0000256" key="4">
    <source>
        <dbReference type="ARBA" id="ARBA00022475"/>
    </source>
</evidence>
<name>A0A2T0LKP5_9PSEU</name>
<evidence type="ECO:0000256" key="7">
    <source>
        <dbReference type="ARBA" id="ARBA00023136"/>
    </source>
</evidence>
<feature type="transmembrane region" description="Helical" evidence="9">
    <location>
        <begin position="149"/>
        <end position="169"/>
    </location>
</feature>